<organism evidence="3 4">
    <name type="scientific">Gaopeijia maritima</name>
    <dbReference type="NCBI Taxonomy" id="3119007"/>
    <lineage>
        <taxon>Bacteria</taxon>
        <taxon>Pseudomonadati</taxon>
        <taxon>Gemmatimonadota</taxon>
        <taxon>Longimicrobiia</taxon>
        <taxon>Gaopeijiales</taxon>
        <taxon>Gaopeijiaceae</taxon>
        <taxon>Gaopeijia</taxon>
    </lineage>
</organism>
<dbReference type="Proteomes" id="UP001484239">
    <property type="component" value="Unassembled WGS sequence"/>
</dbReference>
<dbReference type="Gene3D" id="3.10.180.10">
    <property type="entry name" value="2,3-Dihydroxybiphenyl 1,2-Dioxygenase, domain 1"/>
    <property type="match status" value="2"/>
</dbReference>
<dbReference type="InterPro" id="IPR029068">
    <property type="entry name" value="Glyas_Bleomycin-R_OHBP_Dase"/>
</dbReference>
<evidence type="ECO:0000259" key="2">
    <source>
        <dbReference type="PROSITE" id="PS51819"/>
    </source>
</evidence>
<dbReference type="InterPro" id="IPR004360">
    <property type="entry name" value="Glyas_Fos-R_dOase_dom"/>
</dbReference>
<proteinExistence type="predicted"/>
<dbReference type="PANTHER" id="PTHR36110:SF4">
    <property type="entry name" value="RING-CLEAVING DIOXYGENASE MHQA-RELATED"/>
    <property type="match status" value="1"/>
</dbReference>
<dbReference type="RefSeq" id="WP_405287067.1">
    <property type="nucleotide sequence ID" value="NZ_JBBHLI010000006.1"/>
</dbReference>
<dbReference type="SUPFAM" id="SSF54593">
    <property type="entry name" value="Glyoxalase/Bleomycin resistance protein/Dihydroxybiphenyl dioxygenase"/>
    <property type="match status" value="1"/>
</dbReference>
<feature type="region of interest" description="Disordered" evidence="1">
    <location>
        <begin position="336"/>
        <end position="362"/>
    </location>
</feature>
<dbReference type="PROSITE" id="PS51819">
    <property type="entry name" value="VOC"/>
    <property type="match status" value="2"/>
</dbReference>
<dbReference type="InterPro" id="IPR037523">
    <property type="entry name" value="VOC_core"/>
</dbReference>
<dbReference type="EMBL" id="JBBHLI010000006">
    <property type="protein sequence ID" value="MEK9501665.1"/>
    <property type="molecule type" value="Genomic_DNA"/>
</dbReference>
<comment type="caution">
    <text evidence="3">The sequence shown here is derived from an EMBL/GenBank/DDBJ whole genome shotgun (WGS) entry which is preliminary data.</text>
</comment>
<evidence type="ECO:0000313" key="4">
    <source>
        <dbReference type="Proteomes" id="UP001484239"/>
    </source>
</evidence>
<evidence type="ECO:0000313" key="3">
    <source>
        <dbReference type="EMBL" id="MEK9501665.1"/>
    </source>
</evidence>
<keyword evidence="4" id="KW-1185">Reference proteome</keyword>
<feature type="domain" description="VOC" evidence="2">
    <location>
        <begin position="188"/>
        <end position="318"/>
    </location>
</feature>
<dbReference type="InterPro" id="IPR052537">
    <property type="entry name" value="Extradiol_RC_dioxygenase"/>
</dbReference>
<protein>
    <submittedName>
        <fullName evidence="3">VOC family protein</fullName>
    </submittedName>
</protein>
<reference evidence="3 4" key="1">
    <citation type="submission" date="2024-02" db="EMBL/GenBank/DDBJ databases">
        <title>A novel Gemmatimonadota bacterium.</title>
        <authorList>
            <person name="Du Z.-J."/>
            <person name="Ye Y.-Q."/>
        </authorList>
    </citation>
    <scope>NUCLEOTIDE SEQUENCE [LARGE SCALE GENOMIC DNA]</scope>
    <source>
        <strain evidence="3 4">DH-20</strain>
    </source>
</reference>
<sequence length="362" mass="40459">MSTPTIQGFHHITMVSTDAVRTLRFYRDLLGLRMVKQTVNFDDPGAYHLYFGRGAGDPGTLLTFFEWPQTGRGHWGVGGVHHLALGVETPEAQLKWKRRLTDAGVKVSGPLDRGYFTSIYFADPDGQILEIATRGPGYAIDEPADALGSRLVLPPESRLPDGRDEEAIAERSWPEPVPRVTPDMAVFGIHHITGITNDLEQAHDFYAGVLGLPLVKRTLNQDDGRTEHWFWARYDGETVAPRSSWTLFGWPGSDYRARPGAGQTHHVAFRAKDDEEQRAWLDHLRAAGVQVTPVQDRTYFRSIYFRAPDGVLLEIATDGPGFTLDESEEELGRTLQLPARLEPKRPEIEASLQPLPSDPESE</sequence>
<feature type="domain" description="VOC" evidence="2">
    <location>
        <begin position="8"/>
        <end position="134"/>
    </location>
</feature>
<accession>A0ABU9EDT1</accession>
<dbReference type="Pfam" id="PF00903">
    <property type="entry name" value="Glyoxalase"/>
    <property type="match status" value="2"/>
</dbReference>
<name>A0ABU9EDT1_9BACT</name>
<evidence type="ECO:0000256" key="1">
    <source>
        <dbReference type="SAM" id="MobiDB-lite"/>
    </source>
</evidence>
<dbReference type="PANTHER" id="PTHR36110">
    <property type="entry name" value="RING-CLEAVING DIOXYGENASE MHQE-RELATED"/>
    <property type="match status" value="1"/>
</dbReference>
<gene>
    <name evidence="3" type="ORF">WI372_11800</name>
</gene>